<dbReference type="PANTHER" id="PTHR15691">
    <property type="entry name" value="WASH COMPLEX SUBUNIT 5"/>
    <property type="match status" value="1"/>
</dbReference>
<dbReference type="PANTHER" id="PTHR15691:SF6">
    <property type="entry name" value="WASH COMPLEX SUBUNIT 5"/>
    <property type="match status" value="1"/>
</dbReference>
<gene>
    <name evidence="3" type="ORF">WJX72_001772</name>
</gene>
<keyword evidence="4" id="KW-1185">Reference proteome</keyword>
<reference evidence="3 4" key="1">
    <citation type="journal article" date="2024" name="Nat. Commun.">
        <title>Phylogenomics reveals the evolutionary origins of lichenization in chlorophyte algae.</title>
        <authorList>
            <person name="Puginier C."/>
            <person name="Libourel C."/>
            <person name="Otte J."/>
            <person name="Skaloud P."/>
            <person name="Haon M."/>
            <person name="Grisel S."/>
            <person name="Petersen M."/>
            <person name="Berrin J.G."/>
            <person name="Delaux P.M."/>
            <person name="Dal Grande F."/>
            <person name="Keller J."/>
        </authorList>
    </citation>
    <scope>NUCLEOTIDE SEQUENCE [LARGE SCALE GENOMIC DNA]</scope>
    <source>
        <strain evidence="3 4">SAG 2043</strain>
    </source>
</reference>
<sequence>MLAVRDAGHGLILSRHQHPTALAQALPSGLLATAAQGDVLLARLLSLSSRLPKALLNEGSSSQYAPVLFDFRYFKEAEVYERRIEASPDHVALDEGFREEFGELVEEVFQLFEAIVEQHRRLVGCLEQLRGSSIAQATLETVMQSQEGRQVLVEALAQQAALLLLLDRCIEGGVRERCVVAYYRIRGGAHAVGPSFGDIMRLCSATGFKTSASKLPAGYPAAYVARLPLPSDVVMSAITNLRSADVYAQLDHFPNPEHRSFALSHQASCVYLLLFYVPQVLHKDPALMRVLVDKHFSDSWMVPWAPGFCADLAWEWDQYRAARAALAGVVAPGRVRDLAQMYKGLLPGLESQMSHYLVAGVLQEEYVVQHTSEVFNCLRDANVTLRWLLLHASTRHRKLHSVMADTAPSAPDILNLLLKTAQLEFEVQRVYSDILQHKEARWLAQRQAVEDGFRQLARFYAALRALPGSDVDANLVTWFGRLAEQVSTMECTDHASASTQVQQLLRVLEDAARFSPADASLQTEQYLTRIRSQLAQLVSLAAVHKGLLTTLGAVGDFGYAWRLIDAYTPQLQALVRSNPAAVGQLRFLFIKVRRVLDVPLLRISQANSPALAETAHHYSEALLAYCTNLLQVVPSAVFDHLERIAALQTGQMAEMASRVEKDSLRDYAQPEQRAQRARLGANVACLAQGITNMDRIFLGVLELAPTQLLQGGLRALLAKWLGAACKAALVFGPPPASLSFTKAPSSQGMSLAAVFGAGAAFDREFTGRHHLAARLAELARSTSGLRQTLESMQDLLHVPGLRLWQEELERVMSLSYEADAEQYMAAQAPSSQTAAARSGGEPSTSGSTSPSFLWRVQGAELLGVAAFRSLRATLGTPGLVTLDWLLASRIASGLQRLLGLLEGKGHKGGWRSPMQEVLAAWGPPTSCPANGPAAYAEAVEGHRRLLAPLLHVLPLIGQAQLLRRRIALELRSSARLDAAGLVSALPQYRYSRRLAMLERVAPKDTPDACALATGMDTLLQQYHPVYRTVWLQLVGQCVRTYLSETTGAVAQGIQAVGIDVMLPREVSMLMAFLEEMGRYGTMSRKQVHEFIPPLVADTWLSALAE</sequence>
<dbReference type="InterPro" id="IPR019393">
    <property type="entry name" value="WASH_strumpellin"/>
</dbReference>
<dbReference type="GO" id="GO:0071203">
    <property type="term" value="C:WASH complex"/>
    <property type="evidence" value="ECO:0007669"/>
    <property type="project" value="InterPro"/>
</dbReference>
<proteinExistence type="inferred from homology"/>
<comment type="caution">
    <text evidence="3">The sequence shown here is derived from an EMBL/GenBank/DDBJ whole genome shotgun (WGS) entry which is preliminary data.</text>
</comment>
<dbReference type="Pfam" id="PF10266">
    <property type="entry name" value="Strumpellin"/>
    <property type="match status" value="2"/>
</dbReference>
<name>A0AAW1QE99_9CHLO</name>
<dbReference type="Proteomes" id="UP001489004">
    <property type="component" value="Unassembled WGS sequence"/>
</dbReference>
<dbReference type="GO" id="GO:0005768">
    <property type="term" value="C:endosome"/>
    <property type="evidence" value="ECO:0007669"/>
    <property type="project" value="TreeGrafter"/>
</dbReference>
<dbReference type="AlphaFoldDB" id="A0AAW1QE99"/>
<organism evidence="3 4">
    <name type="scientific">[Myrmecia] bisecta</name>
    <dbReference type="NCBI Taxonomy" id="41462"/>
    <lineage>
        <taxon>Eukaryota</taxon>
        <taxon>Viridiplantae</taxon>
        <taxon>Chlorophyta</taxon>
        <taxon>core chlorophytes</taxon>
        <taxon>Trebouxiophyceae</taxon>
        <taxon>Trebouxiales</taxon>
        <taxon>Trebouxiaceae</taxon>
        <taxon>Myrmecia</taxon>
    </lineage>
</organism>
<comment type="similarity">
    <text evidence="1">Belongs to the strumpellin family.</text>
</comment>
<evidence type="ECO:0000256" key="2">
    <source>
        <dbReference type="SAM" id="MobiDB-lite"/>
    </source>
</evidence>
<dbReference type="GO" id="GO:0030041">
    <property type="term" value="P:actin filament polymerization"/>
    <property type="evidence" value="ECO:0007669"/>
    <property type="project" value="TreeGrafter"/>
</dbReference>
<accession>A0AAW1QE99</accession>
<protein>
    <submittedName>
        <fullName evidence="3">Uncharacterized protein</fullName>
    </submittedName>
</protein>
<evidence type="ECO:0000313" key="3">
    <source>
        <dbReference type="EMBL" id="KAK9819738.1"/>
    </source>
</evidence>
<dbReference type="GO" id="GO:0140285">
    <property type="term" value="P:endosome fission"/>
    <property type="evidence" value="ECO:0007669"/>
    <property type="project" value="TreeGrafter"/>
</dbReference>
<evidence type="ECO:0000256" key="1">
    <source>
        <dbReference type="ARBA" id="ARBA00006224"/>
    </source>
</evidence>
<feature type="region of interest" description="Disordered" evidence="2">
    <location>
        <begin position="827"/>
        <end position="849"/>
    </location>
</feature>
<dbReference type="EMBL" id="JALJOR010000003">
    <property type="protein sequence ID" value="KAK9819738.1"/>
    <property type="molecule type" value="Genomic_DNA"/>
</dbReference>
<evidence type="ECO:0000313" key="4">
    <source>
        <dbReference type="Proteomes" id="UP001489004"/>
    </source>
</evidence>
<dbReference type="GO" id="GO:0051125">
    <property type="term" value="P:regulation of actin nucleation"/>
    <property type="evidence" value="ECO:0007669"/>
    <property type="project" value="TreeGrafter"/>
</dbReference>
<dbReference type="GO" id="GO:0007032">
    <property type="term" value="P:endosome organization"/>
    <property type="evidence" value="ECO:0007669"/>
    <property type="project" value="TreeGrafter"/>
</dbReference>